<name>A0A0E9QGJ0_ANGAN</name>
<accession>A0A0E9QGJ0</accession>
<dbReference type="EMBL" id="GBXM01092576">
    <property type="protein sequence ID" value="JAH16001.1"/>
    <property type="molecule type" value="Transcribed_RNA"/>
</dbReference>
<reference evidence="1" key="1">
    <citation type="submission" date="2014-11" db="EMBL/GenBank/DDBJ databases">
        <authorList>
            <person name="Amaro Gonzalez C."/>
        </authorList>
    </citation>
    <scope>NUCLEOTIDE SEQUENCE</scope>
</reference>
<proteinExistence type="predicted"/>
<protein>
    <submittedName>
        <fullName evidence="1">Uncharacterized protein</fullName>
    </submittedName>
</protein>
<organism evidence="1">
    <name type="scientific">Anguilla anguilla</name>
    <name type="common">European freshwater eel</name>
    <name type="synonym">Muraena anguilla</name>
    <dbReference type="NCBI Taxonomy" id="7936"/>
    <lineage>
        <taxon>Eukaryota</taxon>
        <taxon>Metazoa</taxon>
        <taxon>Chordata</taxon>
        <taxon>Craniata</taxon>
        <taxon>Vertebrata</taxon>
        <taxon>Euteleostomi</taxon>
        <taxon>Actinopterygii</taxon>
        <taxon>Neopterygii</taxon>
        <taxon>Teleostei</taxon>
        <taxon>Anguilliformes</taxon>
        <taxon>Anguillidae</taxon>
        <taxon>Anguilla</taxon>
    </lineage>
</organism>
<evidence type="ECO:0000313" key="1">
    <source>
        <dbReference type="EMBL" id="JAH16001.1"/>
    </source>
</evidence>
<sequence>MTVQQLTQALRCTIVFLSNSSSGHHSTAGQVTKSLSRFHKMAGRQIKIKIKTRKKKKLLD</sequence>
<dbReference type="AlphaFoldDB" id="A0A0E9QGJ0"/>
<reference evidence="1" key="2">
    <citation type="journal article" date="2015" name="Fish Shellfish Immunol.">
        <title>Early steps in the European eel (Anguilla anguilla)-Vibrio vulnificus interaction in the gills: Role of the RtxA13 toxin.</title>
        <authorList>
            <person name="Callol A."/>
            <person name="Pajuelo D."/>
            <person name="Ebbesson L."/>
            <person name="Teles M."/>
            <person name="MacKenzie S."/>
            <person name="Amaro C."/>
        </authorList>
    </citation>
    <scope>NUCLEOTIDE SEQUENCE</scope>
</reference>